<evidence type="ECO:0000313" key="2">
    <source>
        <dbReference type="Proteomes" id="UP000198211"/>
    </source>
</evidence>
<accession>A0A225UHD1</accession>
<protein>
    <recommendedName>
        <fullName evidence="3">Eukaryotic/viral aspartic protease</fullName>
    </recommendedName>
</protein>
<dbReference type="SUPFAM" id="SSF50630">
    <property type="entry name" value="Acid proteases"/>
    <property type="match status" value="1"/>
</dbReference>
<organism evidence="1 2">
    <name type="scientific">Phytophthora megakarya</name>
    <dbReference type="NCBI Taxonomy" id="4795"/>
    <lineage>
        <taxon>Eukaryota</taxon>
        <taxon>Sar</taxon>
        <taxon>Stramenopiles</taxon>
        <taxon>Oomycota</taxon>
        <taxon>Peronosporomycetes</taxon>
        <taxon>Peronosporales</taxon>
        <taxon>Peronosporaceae</taxon>
        <taxon>Phytophthora</taxon>
    </lineage>
</organism>
<dbReference type="Proteomes" id="UP000198211">
    <property type="component" value="Unassembled WGS sequence"/>
</dbReference>
<keyword evidence="2" id="KW-1185">Reference proteome</keyword>
<dbReference type="InterPro" id="IPR021109">
    <property type="entry name" value="Peptidase_aspartic_dom_sf"/>
</dbReference>
<comment type="caution">
    <text evidence="1">The sequence shown here is derived from an EMBL/GenBank/DDBJ whole genome shotgun (WGS) entry which is preliminary data.</text>
</comment>
<evidence type="ECO:0008006" key="3">
    <source>
        <dbReference type="Google" id="ProtNLM"/>
    </source>
</evidence>
<dbReference type="EMBL" id="NBNE01017915">
    <property type="protein sequence ID" value="OWY92504.1"/>
    <property type="molecule type" value="Genomic_DNA"/>
</dbReference>
<dbReference type="OrthoDB" id="117285at2759"/>
<proteinExistence type="predicted"/>
<dbReference type="CDD" id="cd00303">
    <property type="entry name" value="retropepsin_like"/>
    <property type="match status" value="1"/>
</dbReference>
<dbReference type="AlphaFoldDB" id="A0A225UHD1"/>
<reference evidence="2" key="1">
    <citation type="submission" date="2017-03" db="EMBL/GenBank/DDBJ databases">
        <title>Phytopthora megakarya and P. palmivora, two closely related causual agents of cacao black pod achieved similar genome size and gene model numbers by different mechanisms.</title>
        <authorList>
            <person name="Ali S."/>
            <person name="Shao J."/>
            <person name="Larry D.J."/>
            <person name="Kronmiller B."/>
            <person name="Shen D."/>
            <person name="Strem M.D."/>
            <person name="Melnick R.L."/>
            <person name="Guiltinan M.J."/>
            <person name="Tyler B.M."/>
            <person name="Meinhardt L.W."/>
            <person name="Bailey B.A."/>
        </authorList>
    </citation>
    <scope>NUCLEOTIDE SEQUENCE [LARGE SCALE GENOMIC DNA]</scope>
    <source>
        <strain evidence="2">zdho120</strain>
    </source>
</reference>
<sequence>MLQRVVPPTETGLVPIGLLQLAEPAVHADYLFAFTGEVKWPEDREMRFVNTTEIVEGNDGSLGENEVGEVDAGEYDGYLTEVPVSSLGPNEAQSRSLVRTAKLLPGERLGWWSSQRYDKRKRMRAIVMGAIGDTRTRIPLDTGANVSVISAAYAKRLRLREVSDHGRSLEVRGINPGVLETRRRALVKITLGWERVYEFEMWIMEHTAGVDVVLGTDYMIPAGVRLDLFHGTARLPDEVTEPLARSAGTAEDEPYGAQVVGGPTEDLYTPRVARVPTTPKKSFASDTRVMDKKIQTNGTDGDGVPQGQACVGPSDERVERDSSVLQTLLCSTMDTQGRAPTRSGVCQARLE</sequence>
<dbReference type="Gene3D" id="2.40.70.10">
    <property type="entry name" value="Acid Proteases"/>
    <property type="match status" value="1"/>
</dbReference>
<name>A0A225UHD1_9STRA</name>
<gene>
    <name evidence="1" type="ORF">PHMEG_00038463</name>
</gene>
<evidence type="ECO:0000313" key="1">
    <source>
        <dbReference type="EMBL" id="OWY92504.1"/>
    </source>
</evidence>
<dbReference type="Pfam" id="PF13650">
    <property type="entry name" value="Asp_protease_2"/>
    <property type="match status" value="1"/>
</dbReference>